<protein>
    <submittedName>
        <fullName evidence="4">FecR domain-containing protein</fullName>
    </submittedName>
</protein>
<keyword evidence="1" id="KW-0812">Transmembrane</keyword>
<dbReference type="InterPro" id="IPR006860">
    <property type="entry name" value="FecR"/>
</dbReference>
<dbReference type="Proteomes" id="UP000625283">
    <property type="component" value="Unassembled WGS sequence"/>
</dbReference>
<evidence type="ECO:0000259" key="2">
    <source>
        <dbReference type="Pfam" id="PF04773"/>
    </source>
</evidence>
<dbReference type="Gene3D" id="2.60.120.1440">
    <property type="match status" value="1"/>
</dbReference>
<evidence type="ECO:0000313" key="4">
    <source>
        <dbReference type="EMBL" id="MBL1408042.1"/>
    </source>
</evidence>
<feature type="domain" description="FecR protein" evidence="2">
    <location>
        <begin position="190"/>
        <end position="284"/>
    </location>
</feature>
<dbReference type="InterPro" id="IPR032508">
    <property type="entry name" value="FecR_C"/>
</dbReference>
<dbReference type="EMBL" id="JAERTY010000002">
    <property type="protein sequence ID" value="MBL1408042.1"/>
    <property type="molecule type" value="Genomic_DNA"/>
</dbReference>
<evidence type="ECO:0000259" key="3">
    <source>
        <dbReference type="Pfam" id="PF16344"/>
    </source>
</evidence>
<dbReference type="PANTHER" id="PTHR30273">
    <property type="entry name" value="PERIPLASMIC SIGNAL SENSOR AND SIGMA FACTOR ACTIVATOR FECR-RELATED"/>
    <property type="match status" value="1"/>
</dbReference>
<keyword evidence="5" id="KW-1185">Reference proteome</keyword>
<dbReference type="InterPro" id="IPR012373">
    <property type="entry name" value="Ferrdict_sens_TM"/>
</dbReference>
<feature type="transmembrane region" description="Helical" evidence="1">
    <location>
        <begin position="94"/>
        <end position="113"/>
    </location>
</feature>
<dbReference type="Gene3D" id="3.55.50.30">
    <property type="match status" value="1"/>
</dbReference>
<dbReference type="Pfam" id="PF04773">
    <property type="entry name" value="FecR"/>
    <property type="match status" value="1"/>
</dbReference>
<dbReference type="Pfam" id="PF16344">
    <property type="entry name" value="FecR_C"/>
    <property type="match status" value="1"/>
</dbReference>
<evidence type="ECO:0000313" key="5">
    <source>
        <dbReference type="Proteomes" id="UP000625283"/>
    </source>
</evidence>
<reference evidence="4 5" key="1">
    <citation type="submission" date="2021-01" db="EMBL/GenBank/DDBJ databases">
        <title>C459-1 draft genome sequence.</title>
        <authorList>
            <person name="Zhang X.-F."/>
        </authorList>
    </citation>
    <scope>NUCLEOTIDE SEQUENCE [LARGE SCALE GENOMIC DNA]</scope>
    <source>
        <strain evidence="5">C459-1</strain>
    </source>
</reference>
<dbReference type="RefSeq" id="WP_202101820.1">
    <property type="nucleotide sequence ID" value="NZ_JAERTY010000002.1"/>
</dbReference>
<feature type="domain" description="Protein FecR C-terminal" evidence="3">
    <location>
        <begin position="325"/>
        <end position="392"/>
    </location>
</feature>
<keyword evidence="1" id="KW-1133">Transmembrane helix</keyword>
<accession>A0ABS1R021</accession>
<proteinExistence type="predicted"/>
<sequence length="395" mass="44361">MDRFEEYYEIGELCAKYLKAELTDTEEQILMTWVNASDENKLFFDELTNAEQVSRKLQDFGRTDRTKNWEIVQERIAPGTQKPKIDKWKKSYKYAAIILSLLLPLALFTYKYLSQQKAAIEAVDLIPPGQDKATLELSDGRIIDLEGALKDDFDDIDGISLHRDSIGRLVYTLKEGGLSDKKSTKHTFHTIRTPVGANYQLLLTDGTAVWLNAHSTLRFPAQFVGGTRDVELSGEAYFDVASNKEKPFVVKAGDTKVQVLGTEFNIAADADKAKVYTTLLEGSVSVIQGHTKRILVPGQQAVSENGKLLVAQVDTDPIVAWKDGYFIFRKTPIHELMTMISKWYDVEVDYSGDMNGVEFGGKFSKSTSLQELLKSLELTGSVRFTIQGRRVTAMK</sequence>
<evidence type="ECO:0000256" key="1">
    <source>
        <dbReference type="SAM" id="Phobius"/>
    </source>
</evidence>
<comment type="caution">
    <text evidence="4">The sequence shown here is derived from an EMBL/GenBank/DDBJ whole genome shotgun (WGS) entry which is preliminary data.</text>
</comment>
<gene>
    <name evidence="4" type="ORF">JKG61_04705</name>
</gene>
<dbReference type="PANTHER" id="PTHR30273:SF2">
    <property type="entry name" value="PROTEIN FECR"/>
    <property type="match status" value="1"/>
</dbReference>
<name>A0ABS1R021_9SPHI</name>
<keyword evidence="1" id="KW-0472">Membrane</keyword>
<organism evidence="4 5">
    <name type="scientific">Sphingobacterium faecale</name>
    <dbReference type="NCBI Taxonomy" id="2803775"/>
    <lineage>
        <taxon>Bacteria</taxon>
        <taxon>Pseudomonadati</taxon>
        <taxon>Bacteroidota</taxon>
        <taxon>Sphingobacteriia</taxon>
        <taxon>Sphingobacteriales</taxon>
        <taxon>Sphingobacteriaceae</taxon>
        <taxon>Sphingobacterium</taxon>
    </lineage>
</organism>